<comment type="caution">
    <text evidence="1">The sequence shown here is derived from an EMBL/GenBank/DDBJ whole genome shotgun (WGS) entry which is preliminary data.</text>
</comment>
<sequence>MNVNSFALFGLNVNSQFIKDSVLNVTLQFQVFVGALVCIVCDVQVYNATLVFIAFGQQASAMVIEVQSIVQIELTFVQYRIQSQNSSGLVNVINQQLTIFSISDCKLSGSNLVQSETNGYIVSKTVQNITIVISHFSVCVDSTSRIGKFSASINVIGLESMRCDICTHHYVVYGICADQLQYAELLNGRVLCVYPFEFVDETCTCVSGYLLNGSKCINVVSAITNMQNSLNNDQIKKIEQDISLIQSEIYTLDQNIANNVSNIINAVGVDLQALEQNILSNFSEAESHISANMSLFDGRISGNVSAIYNVLNSNISDLENYIKSNYTKADINLQLNTTILDYMIYNNITTLNQSILNNFSILDYFQKQQDSQLQELQKYINCINILGFQMINNVCTQVSCQISGQQSINGVCQCITMFSIVQNNLCICPANSLVINNICTCNITAGLIMQNNVCICSTVNALFINGTCMCGIDAVNISNTCACPAYSTLVNYACMCNVIQGQIMVAGICQCPLGYSVVNNSCRLTTVIILNSDNTAMCSQVIFVNTFDIQIVSYTIVSANFSGGYVFNTATVIQSAFVDVSDNVYSTVKPLFQSQASFTNLKIQVGSQSAAGGSFLSNSDTIVINQLNIISRAGSQITASSGQVNILVTSSTNANVSNLLVDLSFTISQGGIVLINNIAGVFIINNYQILGSYQSQSCVSLIGKIASQSTITITNLNFMPVIFNVGNCSSYLFSQVTFTSIQINNTAIILGNKSNSQISNAIITNSSFSYQFSGIISQTYNTILLISKLISDCNQQFSQYIQKSGQLIGIAQQYVNNITIVNICLLQYISTQQYRQSGLIGCQEGNISIQQMTIQYVVNGLLTSIGLIGAQLSGCKQSEISNVIIIFNSIVDLASYGQVSAIVGASSSTSQLNFSIINVIVLNSTLESQYYIGAFIGYYSSNTYSVLLQNSTIQFSNITGYKQMAGGLIGNSYNASLIIDNIILQSLRIFAPSKCGIIIGFDNGNTFNIQYSVSIGNNYINNVIVQNCASLSNTSIPKGC</sequence>
<accession>A0AA86U8Z8</accession>
<proteinExistence type="predicted"/>
<dbReference type="Proteomes" id="UP001642409">
    <property type="component" value="Unassembled WGS sequence"/>
</dbReference>
<keyword evidence="3" id="KW-1185">Reference proteome</keyword>
<reference evidence="1" key="1">
    <citation type="submission" date="2023-06" db="EMBL/GenBank/DDBJ databases">
        <authorList>
            <person name="Kurt Z."/>
        </authorList>
    </citation>
    <scope>NUCLEOTIDE SEQUENCE</scope>
</reference>
<evidence type="ECO:0000313" key="3">
    <source>
        <dbReference type="Proteomes" id="UP001642409"/>
    </source>
</evidence>
<dbReference type="EMBL" id="CAXDID020000227">
    <property type="protein sequence ID" value="CAL6059833.1"/>
    <property type="molecule type" value="Genomic_DNA"/>
</dbReference>
<evidence type="ECO:0000313" key="1">
    <source>
        <dbReference type="EMBL" id="CAI9948070.1"/>
    </source>
</evidence>
<name>A0AA86U8Z8_9EUKA</name>
<dbReference type="EMBL" id="CATOUU010000785">
    <property type="protein sequence ID" value="CAI9948070.1"/>
    <property type="molecule type" value="Genomic_DNA"/>
</dbReference>
<protein>
    <submittedName>
        <fullName evidence="1">Uncharacterized protein</fullName>
    </submittedName>
</protein>
<dbReference type="AlphaFoldDB" id="A0AA86U8Z8"/>
<organism evidence="1">
    <name type="scientific">Hexamita inflata</name>
    <dbReference type="NCBI Taxonomy" id="28002"/>
    <lineage>
        <taxon>Eukaryota</taxon>
        <taxon>Metamonada</taxon>
        <taxon>Diplomonadida</taxon>
        <taxon>Hexamitidae</taxon>
        <taxon>Hexamitinae</taxon>
        <taxon>Hexamita</taxon>
    </lineage>
</organism>
<reference evidence="2 3" key="2">
    <citation type="submission" date="2024-07" db="EMBL/GenBank/DDBJ databases">
        <authorList>
            <person name="Akdeniz Z."/>
        </authorList>
    </citation>
    <scope>NUCLEOTIDE SEQUENCE [LARGE SCALE GENOMIC DNA]</scope>
</reference>
<gene>
    <name evidence="1" type="ORF">HINF_LOCUS35715</name>
    <name evidence="2" type="ORF">HINF_LOCUS48935</name>
</gene>
<evidence type="ECO:0000313" key="2">
    <source>
        <dbReference type="EMBL" id="CAL6059833.1"/>
    </source>
</evidence>